<comment type="caution">
    <text evidence="4">The sequence shown here is derived from an EMBL/GenBank/DDBJ whole genome shotgun (WGS) entry which is preliminary data.</text>
</comment>
<organism evidence="4 5">
    <name type="scientific">Gaiella occulta</name>
    <dbReference type="NCBI Taxonomy" id="1002870"/>
    <lineage>
        <taxon>Bacteria</taxon>
        <taxon>Bacillati</taxon>
        <taxon>Actinomycetota</taxon>
        <taxon>Thermoleophilia</taxon>
        <taxon>Gaiellales</taxon>
        <taxon>Gaiellaceae</taxon>
        <taxon>Gaiella</taxon>
    </lineage>
</organism>
<dbReference type="EMBL" id="QQZY01000006">
    <property type="protein sequence ID" value="RDI73762.1"/>
    <property type="molecule type" value="Genomic_DNA"/>
</dbReference>
<name>A0A7M2YUF2_9ACTN</name>
<evidence type="ECO:0000313" key="4">
    <source>
        <dbReference type="EMBL" id="RDI73762.1"/>
    </source>
</evidence>
<reference evidence="5" key="2">
    <citation type="journal article" date="2019" name="MicrobiologyOpen">
        <title>High-quality draft genome sequence of Gaiella occulta isolated from a 150 meter deep mineral water borehole and comparison with the genome sequences of other deep-branching lineages of the phylum Actinobacteria.</title>
        <authorList>
            <person name="Severino R."/>
            <person name="Froufe H.J.C."/>
            <person name="Barroso C."/>
            <person name="Albuquerque L."/>
            <person name="Lobo-da-Cunha A."/>
            <person name="da Costa M.S."/>
            <person name="Egas C."/>
        </authorList>
    </citation>
    <scope>NUCLEOTIDE SEQUENCE [LARGE SCALE GENOMIC DNA]</scope>
    <source>
        <strain evidence="5">F2-233</strain>
    </source>
</reference>
<dbReference type="InterPro" id="IPR015590">
    <property type="entry name" value="Aldehyde_DH_dom"/>
</dbReference>
<dbReference type="InterPro" id="IPR016161">
    <property type="entry name" value="Ald_DH/histidinol_DH"/>
</dbReference>
<dbReference type="Pfam" id="PF00171">
    <property type="entry name" value="Aldedh"/>
    <property type="match status" value="1"/>
</dbReference>
<comment type="similarity">
    <text evidence="1">Belongs to the aldehyde dehydrogenase family.</text>
</comment>
<dbReference type="PANTHER" id="PTHR42991:SF1">
    <property type="entry name" value="ALDEHYDE DEHYDROGENASE"/>
    <property type="match status" value="1"/>
</dbReference>
<evidence type="ECO:0000256" key="2">
    <source>
        <dbReference type="ARBA" id="ARBA00023002"/>
    </source>
</evidence>
<accession>A0A7M2YUF2</accession>
<dbReference type="InterPro" id="IPR016162">
    <property type="entry name" value="Ald_DH_N"/>
</dbReference>
<dbReference type="SUPFAM" id="SSF53720">
    <property type="entry name" value="ALDH-like"/>
    <property type="match status" value="1"/>
</dbReference>
<keyword evidence="2" id="KW-0560">Oxidoreductase</keyword>
<evidence type="ECO:0000256" key="1">
    <source>
        <dbReference type="ARBA" id="ARBA00009986"/>
    </source>
</evidence>
<dbReference type="RefSeq" id="WP_181813624.1">
    <property type="nucleotide sequence ID" value="NZ_QQZY01000006.1"/>
</dbReference>
<dbReference type="PANTHER" id="PTHR42991">
    <property type="entry name" value="ALDEHYDE DEHYDROGENASE"/>
    <property type="match status" value="1"/>
</dbReference>
<dbReference type="Gene3D" id="3.40.309.10">
    <property type="entry name" value="Aldehyde Dehydrogenase, Chain A, domain 2"/>
    <property type="match status" value="1"/>
</dbReference>
<dbReference type="Proteomes" id="UP000254134">
    <property type="component" value="Unassembled WGS sequence"/>
</dbReference>
<feature type="domain" description="Aldehyde dehydrogenase" evidence="3">
    <location>
        <begin position="24"/>
        <end position="474"/>
    </location>
</feature>
<evidence type="ECO:0000259" key="3">
    <source>
        <dbReference type="Pfam" id="PF00171"/>
    </source>
</evidence>
<proteinExistence type="inferred from homology"/>
<gene>
    <name evidence="4" type="ORF">Gocc_2326</name>
</gene>
<protein>
    <submittedName>
        <fullName evidence="4">NAD-dependent aldehyde dehydrogenase</fullName>
    </submittedName>
</protein>
<evidence type="ECO:0000313" key="5">
    <source>
        <dbReference type="Proteomes" id="UP000254134"/>
    </source>
</evidence>
<dbReference type="AlphaFoldDB" id="A0A7M2YUF2"/>
<dbReference type="InterPro" id="IPR016163">
    <property type="entry name" value="Ald_DH_C"/>
</dbReference>
<sequence>MTQTVERSAIRPLVLLGEPVEGAEQAAVLFPFDGTTVARVWLAGEGQIELALRGAAAAEREVAALPPFRRAEILLAAADLVLAREDRLAEQMTRETGNAVWETKLEVQRTAEILRLSADEARRVSAAGEHVPIDAVPRGEGRIGFTRRFPVGTVLAITPYNAPLLLVAHKLGPALAAGCPCIVRPASKTPLSALSLGEIFLEAGAPPAAVTVIPCRTELAERMARDERVKMVSFTGSVPVGWHLRQVAATPRVTLELGGNGAVIVHEDANLDYVAERCAFGGFLRAGQACISVQRLFVHTAVYDALAEKLLAKIAALTTGNPLDESTLVGGLIDEGAAANAMSLIDEARAAGATVLCGGTREGTVVAPTLLADVPLDLRVCTDEAFAPIVVLQRYEDVDRAIEIANSSRFGLQAGLFTNDIRIIQRAFERLEVGALIVNDVNTFRVDQMPYGGVKQSGYGREGMRYAIREMTEERLLVIDPR</sequence>
<reference evidence="4 5" key="1">
    <citation type="submission" date="2018-07" db="EMBL/GenBank/DDBJ databases">
        <title>High-quality-draft genome sequence of Gaiella occulta.</title>
        <authorList>
            <person name="Severino R."/>
            <person name="Froufe H.J.C."/>
            <person name="Rainey F.A."/>
            <person name="Barroso C."/>
            <person name="Albuquerque L."/>
            <person name="Lobo-Da-Cunha A."/>
            <person name="Da Costa M.S."/>
            <person name="Egas C."/>
        </authorList>
    </citation>
    <scope>NUCLEOTIDE SEQUENCE [LARGE SCALE GENOMIC DNA]</scope>
    <source>
        <strain evidence="4 5">F2-233</strain>
    </source>
</reference>
<dbReference type="Gene3D" id="3.40.605.10">
    <property type="entry name" value="Aldehyde Dehydrogenase, Chain A, domain 1"/>
    <property type="match status" value="1"/>
</dbReference>
<dbReference type="GO" id="GO:0008911">
    <property type="term" value="F:lactaldehyde dehydrogenase (NAD+) activity"/>
    <property type="evidence" value="ECO:0007669"/>
    <property type="project" value="TreeGrafter"/>
</dbReference>
<keyword evidence="5" id="KW-1185">Reference proteome</keyword>
<dbReference type="InterPro" id="IPR051020">
    <property type="entry name" value="ALDH-related_metabolic_enz"/>
</dbReference>